<dbReference type="AlphaFoldDB" id="A0A5C8Z9A4"/>
<dbReference type="GO" id="GO:0005886">
    <property type="term" value="C:plasma membrane"/>
    <property type="evidence" value="ECO:0007669"/>
    <property type="project" value="UniProtKB-SubCell"/>
</dbReference>
<comment type="similarity">
    <text evidence="3 12">Belongs to the CcmB/CycW/HelB family.</text>
</comment>
<dbReference type="Pfam" id="PF03379">
    <property type="entry name" value="CcmB"/>
    <property type="match status" value="1"/>
</dbReference>
<accession>A0A5C8Z9A4</accession>
<feature type="transmembrane region" description="Helical" evidence="13">
    <location>
        <begin position="160"/>
        <end position="181"/>
    </location>
</feature>
<evidence type="ECO:0000256" key="3">
    <source>
        <dbReference type="ARBA" id="ARBA00010544"/>
    </source>
</evidence>
<evidence type="ECO:0000313" key="15">
    <source>
        <dbReference type="Proteomes" id="UP000321764"/>
    </source>
</evidence>
<evidence type="ECO:0000256" key="4">
    <source>
        <dbReference type="ARBA" id="ARBA00016452"/>
    </source>
</evidence>
<name>A0A5C8Z9A4_9GAMM</name>
<dbReference type="RefSeq" id="WP_147713130.1">
    <property type="nucleotide sequence ID" value="NZ_VKAD01000001.1"/>
</dbReference>
<dbReference type="PANTHER" id="PTHR30070">
    <property type="entry name" value="HEME EXPORTER PROTEIN B"/>
    <property type="match status" value="1"/>
</dbReference>
<protein>
    <recommendedName>
        <fullName evidence="4 12">Heme exporter protein B</fullName>
    </recommendedName>
</protein>
<evidence type="ECO:0000256" key="7">
    <source>
        <dbReference type="ARBA" id="ARBA00022519"/>
    </source>
</evidence>
<organism evidence="14 15">
    <name type="scientific">Reinekea thalattae</name>
    <dbReference type="NCBI Taxonomy" id="2593301"/>
    <lineage>
        <taxon>Bacteria</taxon>
        <taxon>Pseudomonadati</taxon>
        <taxon>Pseudomonadota</taxon>
        <taxon>Gammaproteobacteria</taxon>
        <taxon>Oceanospirillales</taxon>
        <taxon>Saccharospirillaceae</taxon>
        <taxon>Reinekea</taxon>
    </lineage>
</organism>
<feature type="transmembrane region" description="Helical" evidence="13">
    <location>
        <begin position="92"/>
        <end position="121"/>
    </location>
</feature>
<dbReference type="PRINTS" id="PR01414">
    <property type="entry name" value="CCMBBIOGNSIS"/>
</dbReference>
<evidence type="ECO:0000256" key="10">
    <source>
        <dbReference type="ARBA" id="ARBA00022989"/>
    </source>
</evidence>
<keyword evidence="5 12" id="KW-0813">Transport</keyword>
<dbReference type="InterPro" id="IPR026031">
    <property type="entry name" value="Cyt_c_CcmB_bac"/>
</dbReference>
<comment type="function">
    <text evidence="1 12">Required for the export of heme to the periplasm for the biogenesis of c-type cytochromes.</text>
</comment>
<dbReference type="GO" id="GO:1903607">
    <property type="term" value="P:cytochrome c biosynthetic process"/>
    <property type="evidence" value="ECO:0007669"/>
    <property type="project" value="TreeGrafter"/>
</dbReference>
<keyword evidence="6 12" id="KW-1003">Cell membrane</keyword>
<evidence type="ECO:0000256" key="11">
    <source>
        <dbReference type="ARBA" id="ARBA00023136"/>
    </source>
</evidence>
<evidence type="ECO:0000256" key="13">
    <source>
        <dbReference type="SAM" id="Phobius"/>
    </source>
</evidence>
<feature type="transmembrane region" description="Helical" evidence="13">
    <location>
        <begin position="193"/>
        <end position="216"/>
    </location>
</feature>
<evidence type="ECO:0000256" key="6">
    <source>
        <dbReference type="ARBA" id="ARBA00022475"/>
    </source>
</evidence>
<sequence length="224" mass="23639">MSVITATFRRELTLAYRRRAQLLNPIYFFVLVVSLFPLGISTEASKLSEIAAGILSVCALLAALLSLDLLFRSDYQDGSLEQMLIANASSQMIVLCKIVSHWLLTGVPLALVSPLLAMMLALPGDTIGLLVLTLLLSTFALSLIGSIGAALTVALGNGGLLLAILILPLLVPVLIFATTTLQAASLNLPWNGYLAFLAAYTAAAFAIVPWLVVAALKITLSDSA</sequence>
<keyword evidence="7 12" id="KW-0997">Cell inner membrane</keyword>
<evidence type="ECO:0000256" key="1">
    <source>
        <dbReference type="ARBA" id="ARBA00002442"/>
    </source>
</evidence>
<evidence type="ECO:0000256" key="9">
    <source>
        <dbReference type="ARBA" id="ARBA00022748"/>
    </source>
</evidence>
<dbReference type="InterPro" id="IPR003544">
    <property type="entry name" value="Cyt_c_biogenesis_CcmB"/>
</dbReference>
<evidence type="ECO:0000313" key="14">
    <source>
        <dbReference type="EMBL" id="TXR53731.1"/>
    </source>
</evidence>
<feature type="transmembrane region" description="Helical" evidence="13">
    <location>
        <begin position="50"/>
        <end position="71"/>
    </location>
</feature>
<keyword evidence="10 13" id="KW-1133">Transmembrane helix</keyword>
<keyword evidence="9 12" id="KW-0201">Cytochrome c-type biogenesis</keyword>
<proteinExistence type="inferred from homology"/>
<feature type="transmembrane region" description="Helical" evidence="13">
    <location>
        <begin position="127"/>
        <end position="153"/>
    </location>
</feature>
<dbReference type="GO" id="GO:0015232">
    <property type="term" value="F:heme transmembrane transporter activity"/>
    <property type="evidence" value="ECO:0007669"/>
    <property type="project" value="InterPro"/>
</dbReference>
<feature type="transmembrane region" description="Helical" evidence="13">
    <location>
        <begin position="21"/>
        <end position="38"/>
    </location>
</feature>
<keyword evidence="8 13" id="KW-0812">Transmembrane</keyword>
<reference evidence="14 15" key="1">
    <citation type="submission" date="2019-07" db="EMBL/GenBank/DDBJ databases">
        <title>Reinekea sp. strain SSH23 genome sequencing and assembly.</title>
        <authorList>
            <person name="Kim I."/>
        </authorList>
    </citation>
    <scope>NUCLEOTIDE SEQUENCE [LARGE SCALE GENOMIC DNA]</scope>
    <source>
        <strain evidence="14 15">SSH23</strain>
    </source>
</reference>
<dbReference type="GO" id="GO:0017004">
    <property type="term" value="P:cytochrome complex assembly"/>
    <property type="evidence" value="ECO:0007669"/>
    <property type="project" value="UniProtKB-KW"/>
</dbReference>
<dbReference type="EMBL" id="VKAD01000001">
    <property type="protein sequence ID" value="TXR53731.1"/>
    <property type="molecule type" value="Genomic_DNA"/>
</dbReference>
<evidence type="ECO:0000256" key="12">
    <source>
        <dbReference type="PIRNR" id="PIRNR002764"/>
    </source>
</evidence>
<dbReference type="Proteomes" id="UP000321764">
    <property type="component" value="Unassembled WGS sequence"/>
</dbReference>
<comment type="subcellular location">
    <subcellularLocation>
        <location evidence="2">Cell inner membrane</location>
        <topology evidence="2">Multi-pass membrane protein</topology>
    </subcellularLocation>
</comment>
<comment type="caution">
    <text evidence="14">The sequence shown here is derived from an EMBL/GenBank/DDBJ whole genome shotgun (WGS) entry which is preliminary data.</text>
</comment>
<dbReference type="OrthoDB" id="9799895at2"/>
<evidence type="ECO:0000256" key="8">
    <source>
        <dbReference type="ARBA" id="ARBA00022692"/>
    </source>
</evidence>
<evidence type="ECO:0000256" key="2">
    <source>
        <dbReference type="ARBA" id="ARBA00004429"/>
    </source>
</evidence>
<dbReference type="PIRSF" id="PIRSF002764">
    <property type="entry name" value="CcmB"/>
    <property type="match status" value="1"/>
</dbReference>
<keyword evidence="15" id="KW-1185">Reference proteome</keyword>
<evidence type="ECO:0000256" key="5">
    <source>
        <dbReference type="ARBA" id="ARBA00022448"/>
    </source>
</evidence>
<dbReference type="PANTHER" id="PTHR30070:SF1">
    <property type="entry name" value="CYTOCHROME C BIOGENESIS B-RELATED"/>
    <property type="match status" value="1"/>
</dbReference>
<dbReference type="NCBIfam" id="TIGR01190">
    <property type="entry name" value="ccmB"/>
    <property type="match status" value="1"/>
</dbReference>
<keyword evidence="11 12" id="KW-0472">Membrane</keyword>
<gene>
    <name evidence="14" type="primary">ccmB</name>
    <name evidence="14" type="ORF">FME95_04000</name>
</gene>